<evidence type="ECO:0000256" key="1">
    <source>
        <dbReference type="SAM" id="SignalP"/>
    </source>
</evidence>
<name>A0A9E7KDB7_9LILI</name>
<sequence length="59" mass="6674">SKLLQFSSTLFVLFNLVGAAQIFNQQSCCCWNCQNIRVKDIEGMLFNQILLTPISCLAF</sequence>
<organism evidence="2 3">
    <name type="scientific">Musa troglodytarum</name>
    <name type="common">fe'i banana</name>
    <dbReference type="NCBI Taxonomy" id="320322"/>
    <lineage>
        <taxon>Eukaryota</taxon>
        <taxon>Viridiplantae</taxon>
        <taxon>Streptophyta</taxon>
        <taxon>Embryophyta</taxon>
        <taxon>Tracheophyta</taxon>
        <taxon>Spermatophyta</taxon>
        <taxon>Magnoliopsida</taxon>
        <taxon>Liliopsida</taxon>
        <taxon>Zingiberales</taxon>
        <taxon>Musaceae</taxon>
        <taxon>Musa</taxon>
    </lineage>
</organism>
<keyword evidence="1" id="KW-0732">Signal</keyword>
<proteinExistence type="predicted"/>
<feature type="signal peptide" evidence="1">
    <location>
        <begin position="1"/>
        <end position="19"/>
    </location>
</feature>
<evidence type="ECO:0000313" key="2">
    <source>
        <dbReference type="EMBL" id="URE12844.1"/>
    </source>
</evidence>
<protein>
    <submittedName>
        <fullName evidence="2">Uncharacterized protein</fullName>
    </submittedName>
</protein>
<dbReference type="Proteomes" id="UP001055439">
    <property type="component" value="Chromosome 6"/>
</dbReference>
<dbReference type="AlphaFoldDB" id="A0A9E7KDB7"/>
<dbReference type="EMBL" id="CP097508">
    <property type="protein sequence ID" value="URE12844.1"/>
    <property type="molecule type" value="Genomic_DNA"/>
</dbReference>
<reference evidence="2" key="1">
    <citation type="submission" date="2022-05" db="EMBL/GenBank/DDBJ databases">
        <title>The Musa troglodytarum L. genome provides insights into the mechanism of non-climacteric behaviour and enrichment of carotenoids.</title>
        <authorList>
            <person name="Wang J."/>
        </authorList>
    </citation>
    <scope>NUCLEOTIDE SEQUENCE</scope>
    <source>
        <tissue evidence="2">Leaf</tissue>
    </source>
</reference>
<accession>A0A9E7KDB7</accession>
<keyword evidence="3" id="KW-1185">Reference proteome</keyword>
<feature type="chain" id="PRO_5038935513" evidence="1">
    <location>
        <begin position="20"/>
        <end position="59"/>
    </location>
</feature>
<evidence type="ECO:0000313" key="3">
    <source>
        <dbReference type="Proteomes" id="UP001055439"/>
    </source>
</evidence>
<feature type="non-terminal residue" evidence="2">
    <location>
        <position position="1"/>
    </location>
</feature>
<gene>
    <name evidence="2" type="ORF">MUK42_28721</name>
</gene>